<comment type="caution">
    <text evidence="4">The sequence shown here is derived from an EMBL/GenBank/DDBJ whole genome shotgun (WGS) entry which is preliminary data.</text>
</comment>
<organism evidence="4 5">
    <name type="scientific">Sphingomonas colocasiae</name>
    <dbReference type="NCBI Taxonomy" id="1848973"/>
    <lineage>
        <taxon>Bacteria</taxon>
        <taxon>Pseudomonadati</taxon>
        <taxon>Pseudomonadota</taxon>
        <taxon>Alphaproteobacteria</taxon>
        <taxon>Sphingomonadales</taxon>
        <taxon>Sphingomonadaceae</taxon>
        <taxon>Sphingomonas</taxon>
    </lineage>
</organism>
<dbReference type="InterPro" id="IPR027381">
    <property type="entry name" value="LytR/CpsA/Psr_C"/>
</dbReference>
<feature type="domain" description="LytR/CpsA/Psr regulator C-terminal" evidence="3">
    <location>
        <begin position="204"/>
        <end position="284"/>
    </location>
</feature>
<evidence type="ECO:0000313" key="5">
    <source>
        <dbReference type="Proteomes" id="UP000706039"/>
    </source>
</evidence>
<dbReference type="PROSITE" id="PS51257">
    <property type="entry name" value="PROKAR_LIPOPROTEIN"/>
    <property type="match status" value="1"/>
</dbReference>
<gene>
    <name evidence="4" type="ORF">K7G82_29540</name>
</gene>
<dbReference type="RefSeq" id="WP_222994076.1">
    <property type="nucleotide sequence ID" value="NZ_JAINVV010000019.1"/>
</dbReference>
<evidence type="ECO:0000256" key="1">
    <source>
        <dbReference type="PROSITE-ProRule" id="PRU00339"/>
    </source>
</evidence>
<proteinExistence type="predicted"/>
<dbReference type="Pfam" id="PF13399">
    <property type="entry name" value="LytR_C"/>
    <property type="match status" value="1"/>
</dbReference>
<reference evidence="4 5" key="1">
    <citation type="submission" date="2021-08" db="EMBL/GenBank/DDBJ databases">
        <authorList>
            <person name="Tuo L."/>
        </authorList>
    </citation>
    <scope>NUCLEOTIDE SEQUENCE [LARGE SCALE GENOMIC DNA]</scope>
    <source>
        <strain evidence="4 5">JCM 31229</strain>
    </source>
</reference>
<evidence type="ECO:0000259" key="3">
    <source>
        <dbReference type="Pfam" id="PF13399"/>
    </source>
</evidence>
<feature type="signal peptide" evidence="2">
    <location>
        <begin position="1"/>
        <end position="21"/>
    </location>
</feature>
<dbReference type="EMBL" id="JAINVV010000019">
    <property type="protein sequence ID" value="MBY8826482.1"/>
    <property type="molecule type" value="Genomic_DNA"/>
</dbReference>
<evidence type="ECO:0000256" key="2">
    <source>
        <dbReference type="SAM" id="SignalP"/>
    </source>
</evidence>
<keyword evidence="1" id="KW-0802">TPR repeat</keyword>
<feature type="chain" id="PRO_5047331049" evidence="2">
    <location>
        <begin position="22"/>
        <end position="299"/>
    </location>
</feature>
<dbReference type="InterPro" id="IPR011990">
    <property type="entry name" value="TPR-like_helical_dom_sf"/>
</dbReference>
<accession>A0ABS7PYN4</accession>
<sequence length="299" mass="32614">MRGRSARLTIMMLLLASCAREAPRFQARALPTAEQGAPLAQGRMLAGRGEHALAIDAFRKAVRADPENVGAYRGLAASYDAIGRFDLGGRYHELALALAPRDPALREEMAQSLERQDRREDAAMLRRELAASATAEPVARGQVVTMDIVDVPPRSMMARLERVSLAETVLVTDPRALVQHPAPSGRSASAPVPATPPARVATAPLKVMNAVGRRGQAARMRGHLLRSGWPAVETGDYAERIEQSRLIAPPALRDDARKMIAALPFRVRVYTSPQAARMILVLGANAIRFDETLRKDRRL</sequence>
<evidence type="ECO:0000313" key="4">
    <source>
        <dbReference type="EMBL" id="MBY8826482.1"/>
    </source>
</evidence>
<dbReference type="InterPro" id="IPR019734">
    <property type="entry name" value="TPR_rpt"/>
</dbReference>
<dbReference type="SUPFAM" id="SSF48452">
    <property type="entry name" value="TPR-like"/>
    <property type="match status" value="1"/>
</dbReference>
<name>A0ABS7PYN4_9SPHN</name>
<protein>
    <submittedName>
        <fullName evidence="4">LytR C-terminal domain-containing protein</fullName>
    </submittedName>
</protein>
<feature type="repeat" description="TPR" evidence="1">
    <location>
        <begin position="35"/>
        <end position="68"/>
    </location>
</feature>
<dbReference type="PROSITE" id="PS50005">
    <property type="entry name" value="TPR"/>
    <property type="match status" value="1"/>
</dbReference>
<dbReference type="Proteomes" id="UP000706039">
    <property type="component" value="Unassembled WGS sequence"/>
</dbReference>
<keyword evidence="5" id="KW-1185">Reference proteome</keyword>
<keyword evidence="2" id="KW-0732">Signal</keyword>
<dbReference type="Gene3D" id="1.25.40.10">
    <property type="entry name" value="Tetratricopeptide repeat domain"/>
    <property type="match status" value="1"/>
</dbReference>